<dbReference type="AlphaFoldDB" id="A0A8J7DCX7"/>
<dbReference type="Proteomes" id="UP000636505">
    <property type="component" value="Unassembled WGS sequence"/>
</dbReference>
<gene>
    <name evidence="1" type="ORF">IQ241_12720</name>
</gene>
<protein>
    <submittedName>
        <fullName evidence="1">Uncharacterized protein</fullName>
    </submittedName>
</protein>
<accession>A0A8J7DCX7</accession>
<dbReference type="EMBL" id="JADEXG010000027">
    <property type="protein sequence ID" value="MBE9078143.1"/>
    <property type="molecule type" value="Genomic_DNA"/>
</dbReference>
<proteinExistence type="predicted"/>
<comment type="caution">
    <text evidence="1">The sequence shown here is derived from an EMBL/GenBank/DDBJ whole genome shotgun (WGS) entry which is preliminary data.</text>
</comment>
<dbReference type="RefSeq" id="WP_193907662.1">
    <property type="nucleotide sequence ID" value="NZ_JADEXG010000027.1"/>
</dbReference>
<keyword evidence="2" id="KW-1185">Reference proteome</keyword>
<organism evidence="1 2">
    <name type="scientific">Vasconcelosia minhoensis LEGE 07310</name>
    <dbReference type="NCBI Taxonomy" id="915328"/>
    <lineage>
        <taxon>Bacteria</taxon>
        <taxon>Bacillati</taxon>
        <taxon>Cyanobacteriota</taxon>
        <taxon>Cyanophyceae</taxon>
        <taxon>Nodosilineales</taxon>
        <taxon>Cymatolegaceae</taxon>
        <taxon>Vasconcelosia</taxon>
        <taxon>Vasconcelosia minhoensis</taxon>
    </lineage>
</organism>
<evidence type="ECO:0000313" key="1">
    <source>
        <dbReference type="EMBL" id="MBE9078143.1"/>
    </source>
</evidence>
<evidence type="ECO:0000313" key="2">
    <source>
        <dbReference type="Proteomes" id="UP000636505"/>
    </source>
</evidence>
<name>A0A8J7DCX7_9CYAN</name>
<sequence>MAGFAEVSANLKPLRGKYRPTAVSRDQVPSDALILEWCDRIPDQR</sequence>
<reference evidence="1" key="1">
    <citation type="submission" date="2020-10" db="EMBL/GenBank/DDBJ databases">
        <authorList>
            <person name="Castelo-Branco R."/>
            <person name="Eusebio N."/>
            <person name="Adriana R."/>
            <person name="Vieira A."/>
            <person name="Brugerolle De Fraissinette N."/>
            <person name="Rezende De Castro R."/>
            <person name="Schneider M.P."/>
            <person name="Vasconcelos V."/>
            <person name="Leao P.N."/>
        </authorList>
    </citation>
    <scope>NUCLEOTIDE SEQUENCE</scope>
    <source>
        <strain evidence="1">LEGE 07310</strain>
    </source>
</reference>